<keyword evidence="2" id="KW-1185">Reference proteome</keyword>
<dbReference type="EMBL" id="JAAGAX010000006">
    <property type="protein sequence ID" value="KAF2312032.1"/>
    <property type="molecule type" value="Genomic_DNA"/>
</dbReference>
<organism evidence="1 2">
    <name type="scientific">Hevea brasiliensis</name>
    <name type="common">Para rubber tree</name>
    <name type="synonym">Siphonia brasiliensis</name>
    <dbReference type="NCBI Taxonomy" id="3981"/>
    <lineage>
        <taxon>Eukaryota</taxon>
        <taxon>Viridiplantae</taxon>
        <taxon>Streptophyta</taxon>
        <taxon>Embryophyta</taxon>
        <taxon>Tracheophyta</taxon>
        <taxon>Spermatophyta</taxon>
        <taxon>Magnoliopsida</taxon>
        <taxon>eudicotyledons</taxon>
        <taxon>Gunneridae</taxon>
        <taxon>Pentapetalae</taxon>
        <taxon>rosids</taxon>
        <taxon>fabids</taxon>
        <taxon>Malpighiales</taxon>
        <taxon>Euphorbiaceae</taxon>
        <taxon>Crotonoideae</taxon>
        <taxon>Micrandreae</taxon>
        <taxon>Hevea</taxon>
    </lineage>
</organism>
<dbReference type="Proteomes" id="UP000467840">
    <property type="component" value="Chromosome 14"/>
</dbReference>
<dbReference type="GO" id="GO:0009451">
    <property type="term" value="P:RNA modification"/>
    <property type="evidence" value="ECO:0007669"/>
    <property type="project" value="InterPro"/>
</dbReference>
<evidence type="ECO:0000313" key="1">
    <source>
        <dbReference type="EMBL" id="KAF2312032.1"/>
    </source>
</evidence>
<dbReference type="PANTHER" id="PTHR47926">
    <property type="entry name" value="PENTATRICOPEPTIDE REPEAT-CONTAINING PROTEIN"/>
    <property type="match status" value="1"/>
</dbReference>
<protein>
    <submittedName>
        <fullName evidence="1">Uncharacterized protein</fullName>
    </submittedName>
</protein>
<dbReference type="GO" id="GO:0003723">
    <property type="term" value="F:RNA binding"/>
    <property type="evidence" value="ECO:0007669"/>
    <property type="project" value="InterPro"/>
</dbReference>
<comment type="caution">
    <text evidence="1">The sequence shown here is derived from an EMBL/GenBank/DDBJ whole genome shotgun (WGS) entry which is preliminary data.</text>
</comment>
<name>A0A6A6MEB7_HEVBR</name>
<reference evidence="1 2" key="1">
    <citation type="journal article" date="2020" name="Mol. Plant">
        <title>The Chromosome-Based Rubber Tree Genome Provides New Insights into Spurge Genome Evolution and Rubber Biosynthesis.</title>
        <authorList>
            <person name="Liu J."/>
            <person name="Shi C."/>
            <person name="Shi C.C."/>
            <person name="Li W."/>
            <person name="Zhang Q.J."/>
            <person name="Zhang Y."/>
            <person name="Li K."/>
            <person name="Lu H.F."/>
            <person name="Shi C."/>
            <person name="Zhu S.T."/>
            <person name="Xiao Z.Y."/>
            <person name="Nan H."/>
            <person name="Yue Y."/>
            <person name="Zhu X.G."/>
            <person name="Wu Y."/>
            <person name="Hong X.N."/>
            <person name="Fan G.Y."/>
            <person name="Tong Y."/>
            <person name="Zhang D."/>
            <person name="Mao C.L."/>
            <person name="Liu Y.L."/>
            <person name="Hao S.J."/>
            <person name="Liu W.Q."/>
            <person name="Lv M.Q."/>
            <person name="Zhang H.B."/>
            <person name="Liu Y."/>
            <person name="Hu-Tang G.R."/>
            <person name="Wang J.P."/>
            <person name="Wang J.H."/>
            <person name="Sun Y.H."/>
            <person name="Ni S.B."/>
            <person name="Chen W.B."/>
            <person name="Zhang X.C."/>
            <person name="Jiao Y.N."/>
            <person name="Eichler E.E."/>
            <person name="Li G.H."/>
            <person name="Liu X."/>
            <person name="Gao L.Z."/>
        </authorList>
    </citation>
    <scope>NUCLEOTIDE SEQUENCE [LARGE SCALE GENOMIC DNA]</scope>
    <source>
        <strain evidence="2">cv. GT1</strain>
        <tissue evidence="1">Leaf</tissue>
    </source>
</reference>
<gene>
    <name evidence="1" type="ORF">GH714_027810</name>
</gene>
<evidence type="ECO:0000313" key="2">
    <source>
        <dbReference type="Proteomes" id="UP000467840"/>
    </source>
</evidence>
<sequence>MVDLQGMAGLVEEAERLIKRMPIEVDAVVWGALFVAGQIHGNLLMGEKATLKLLELDPSVSGIYVLLANMYREANMLERQGRLKAIANGVTVHLSCLDIADPHWENLAIDPKAEYFATCPD</sequence>
<dbReference type="PANTHER" id="PTHR47926:SF436">
    <property type="entry name" value="PENTATRICOPEPTIDE REPEAT-CONTAINING PROTEIN ELI1, CHLOROPLASTIC-LIKE ISOFORM X2"/>
    <property type="match status" value="1"/>
</dbReference>
<proteinExistence type="predicted"/>
<dbReference type="AlphaFoldDB" id="A0A6A6MEB7"/>
<accession>A0A6A6MEB7</accession>
<dbReference type="InterPro" id="IPR046960">
    <property type="entry name" value="PPR_At4g14850-like_plant"/>
</dbReference>